<gene>
    <name evidence="2" type="ORF">RND81_12G169200</name>
</gene>
<name>A0AAW1HBL3_SAPOF</name>
<keyword evidence="3" id="KW-1185">Reference proteome</keyword>
<accession>A0AAW1HBL3</accession>
<keyword evidence="1" id="KW-1133">Transmembrane helix</keyword>
<dbReference type="PANTHER" id="PTHR31210">
    <property type="entry name" value="OS06G0731900 PROTEIN"/>
    <property type="match status" value="1"/>
</dbReference>
<dbReference type="EMBL" id="JBDFQZ010000012">
    <property type="protein sequence ID" value="KAK9673458.1"/>
    <property type="molecule type" value="Genomic_DNA"/>
</dbReference>
<sequence length="383" mass="44199">MVLKNTVLVPDVKSRRSCMWSVFKGAAVLILVYLITSVFFVPGYRQKILKVPITETMNLLVVNRCQNQCRPRGTESLPEGIVAKHSSLEMRPLWGLPKKRESPLNLLAIAVGIKQKQLVDKMVFKFLSSGFTVMLFHYDGVVDEWKSFGWNDQVIHVSAINQTKWWFAKRFLHPDVVAAYDYVFLWDEDLGVENFHPARYISIVKEEGLEISQPALDGNKSEVHHQITSRGRRGDVHRRIYKNGECDDDSMGPPCTGWIEVMAPVFTRAAWRCVWYMIQNDCIHAWGLDMQLGYCAQGDRTETIGVVDAEYVVHHGLPTLGEPSGKKAHLHDPNVLDKRIEVRRQSYNEYKVFRRRWDKAAKMDECWNDPYPMPLNSKPMLQY</sequence>
<feature type="transmembrane region" description="Helical" evidence="1">
    <location>
        <begin position="20"/>
        <end position="41"/>
    </location>
</feature>
<dbReference type="EMBL" id="JBDFQZ010000012">
    <property type="protein sequence ID" value="KAK9673457.1"/>
    <property type="molecule type" value="Genomic_DNA"/>
</dbReference>
<dbReference type="AlphaFoldDB" id="A0AAW1HBL3"/>
<protein>
    <submittedName>
        <fullName evidence="2">Uncharacterized protein</fullName>
    </submittedName>
</protein>
<comment type="caution">
    <text evidence="2">The sequence shown here is derived from an EMBL/GenBank/DDBJ whole genome shotgun (WGS) entry which is preliminary data.</text>
</comment>
<dbReference type="InterPro" id="IPR007877">
    <property type="entry name" value="DUF707"/>
</dbReference>
<dbReference type="PANTHER" id="PTHR31210:SF74">
    <property type="entry name" value="LYSINE KETOGLUTARATE REDUCTASE TRANS-SPLICING-LIKE PROTEIN"/>
    <property type="match status" value="1"/>
</dbReference>
<evidence type="ECO:0000313" key="3">
    <source>
        <dbReference type="Proteomes" id="UP001443914"/>
    </source>
</evidence>
<evidence type="ECO:0000313" key="2">
    <source>
        <dbReference type="EMBL" id="KAK9673457.1"/>
    </source>
</evidence>
<proteinExistence type="predicted"/>
<dbReference type="Proteomes" id="UP001443914">
    <property type="component" value="Unassembled WGS sequence"/>
</dbReference>
<organism evidence="2 3">
    <name type="scientific">Saponaria officinalis</name>
    <name type="common">Common soapwort</name>
    <name type="synonym">Lychnis saponaria</name>
    <dbReference type="NCBI Taxonomy" id="3572"/>
    <lineage>
        <taxon>Eukaryota</taxon>
        <taxon>Viridiplantae</taxon>
        <taxon>Streptophyta</taxon>
        <taxon>Embryophyta</taxon>
        <taxon>Tracheophyta</taxon>
        <taxon>Spermatophyta</taxon>
        <taxon>Magnoliopsida</taxon>
        <taxon>eudicotyledons</taxon>
        <taxon>Gunneridae</taxon>
        <taxon>Pentapetalae</taxon>
        <taxon>Caryophyllales</taxon>
        <taxon>Caryophyllaceae</taxon>
        <taxon>Caryophylleae</taxon>
        <taxon>Saponaria</taxon>
    </lineage>
</organism>
<evidence type="ECO:0000256" key="1">
    <source>
        <dbReference type="SAM" id="Phobius"/>
    </source>
</evidence>
<dbReference type="Pfam" id="PF05212">
    <property type="entry name" value="DUF707"/>
    <property type="match status" value="1"/>
</dbReference>
<reference evidence="2 3" key="1">
    <citation type="submission" date="2024-03" db="EMBL/GenBank/DDBJ databases">
        <title>WGS assembly of Saponaria officinalis var. Norfolk2.</title>
        <authorList>
            <person name="Jenkins J."/>
            <person name="Shu S."/>
            <person name="Grimwood J."/>
            <person name="Barry K."/>
            <person name="Goodstein D."/>
            <person name="Schmutz J."/>
            <person name="Leebens-Mack J."/>
            <person name="Osbourn A."/>
        </authorList>
    </citation>
    <scope>NUCLEOTIDE SEQUENCE [LARGE SCALE GENOMIC DNA]</scope>
    <source>
        <strain evidence="3">cv. Norfolk2</strain>
        <strain evidence="2">JIC</strain>
        <tissue evidence="2">Leaf</tissue>
    </source>
</reference>
<keyword evidence="1" id="KW-0472">Membrane</keyword>
<keyword evidence="1" id="KW-0812">Transmembrane</keyword>